<comment type="similarity">
    <text evidence="9">Belongs to the GSP H family.</text>
</comment>
<dbReference type="Pfam" id="PF07963">
    <property type="entry name" value="N_methyl"/>
    <property type="match status" value="1"/>
</dbReference>
<dbReference type="PROSITE" id="PS00409">
    <property type="entry name" value="PROKAR_NTER_METHYL"/>
    <property type="match status" value="1"/>
</dbReference>
<evidence type="ECO:0000256" key="11">
    <source>
        <dbReference type="SAM" id="Phobius"/>
    </source>
</evidence>
<organism evidence="13 14">
    <name type="scientific">Dyella marensis</name>
    <dbReference type="NCBI Taxonomy" id="500610"/>
    <lineage>
        <taxon>Bacteria</taxon>
        <taxon>Pseudomonadati</taxon>
        <taxon>Pseudomonadota</taxon>
        <taxon>Gammaproteobacteria</taxon>
        <taxon>Lysobacterales</taxon>
        <taxon>Rhodanobacteraceae</taxon>
        <taxon>Dyella</taxon>
    </lineage>
</organism>
<dbReference type="RefSeq" id="WP_051548650.1">
    <property type="nucleotide sequence ID" value="NZ_FONH01000004.1"/>
</dbReference>
<dbReference type="Gene3D" id="3.55.40.10">
    <property type="entry name" value="minor pseudopilin epsh domain"/>
    <property type="match status" value="1"/>
</dbReference>
<keyword evidence="4" id="KW-0488">Methylation</keyword>
<dbReference type="InterPro" id="IPR045584">
    <property type="entry name" value="Pilin-like"/>
</dbReference>
<evidence type="ECO:0000313" key="13">
    <source>
        <dbReference type="EMBL" id="SFE76543.1"/>
    </source>
</evidence>
<feature type="transmembrane region" description="Helical" evidence="11">
    <location>
        <begin position="12"/>
        <end position="33"/>
    </location>
</feature>
<dbReference type="GO" id="GO:0015628">
    <property type="term" value="P:protein secretion by the type II secretion system"/>
    <property type="evidence" value="ECO:0007669"/>
    <property type="project" value="InterPro"/>
</dbReference>
<evidence type="ECO:0000256" key="3">
    <source>
        <dbReference type="ARBA" id="ARBA00022475"/>
    </source>
</evidence>
<dbReference type="NCBIfam" id="TIGR02532">
    <property type="entry name" value="IV_pilin_GFxxxE"/>
    <property type="match status" value="1"/>
</dbReference>
<dbReference type="GO" id="GO:0015627">
    <property type="term" value="C:type II protein secretion system complex"/>
    <property type="evidence" value="ECO:0007669"/>
    <property type="project" value="InterPro"/>
</dbReference>
<evidence type="ECO:0000313" key="14">
    <source>
        <dbReference type="Proteomes" id="UP000199477"/>
    </source>
</evidence>
<evidence type="ECO:0000256" key="8">
    <source>
        <dbReference type="ARBA" id="ARBA00023136"/>
    </source>
</evidence>
<evidence type="ECO:0000256" key="9">
    <source>
        <dbReference type="ARBA" id="ARBA00025772"/>
    </source>
</evidence>
<keyword evidence="6 11" id="KW-0812">Transmembrane</keyword>
<dbReference type="Pfam" id="PF12019">
    <property type="entry name" value="GspH"/>
    <property type="match status" value="1"/>
</dbReference>
<evidence type="ECO:0000256" key="6">
    <source>
        <dbReference type="ARBA" id="ARBA00022692"/>
    </source>
</evidence>
<dbReference type="EMBL" id="FONH01000004">
    <property type="protein sequence ID" value="SFE76543.1"/>
    <property type="molecule type" value="Genomic_DNA"/>
</dbReference>
<dbReference type="SUPFAM" id="SSF54523">
    <property type="entry name" value="Pili subunits"/>
    <property type="match status" value="1"/>
</dbReference>
<dbReference type="Proteomes" id="UP000199477">
    <property type="component" value="Unassembled WGS sequence"/>
</dbReference>
<evidence type="ECO:0000256" key="10">
    <source>
        <dbReference type="ARBA" id="ARBA00030775"/>
    </source>
</evidence>
<keyword evidence="5" id="KW-0997">Cell inner membrane</keyword>
<dbReference type="InterPro" id="IPR022346">
    <property type="entry name" value="T2SS_GspH"/>
</dbReference>
<reference evidence="14" key="1">
    <citation type="submission" date="2016-10" db="EMBL/GenBank/DDBJ databases">
        <authorList>
            <person name="Varghese N."/>
            <person name="Submissions S."/>
        </authorList>
    </citation>
    <scope>NUCLEOTIDE SEQUENCE [LARGE SCALE GENOMIC DNA]</scope>
    <source>
        <strain evidence="14">UNC178MFTsu3.1</strain>
    </source>
</reference>
<dbReference type="AlphaFoldDB" id="A0A1I2D8V6"/>
<gene>
    <name evidence="13" type="ORF">SAMN02799615_01598</name>
</gene>
<proteinExistence type="inferred from homology"/>
<dbReference type="InterPro" id="IPR012902">
    <property type="entry name" value="N_methyl_site"/>
</dbReference>
<evidence type="ECO:0000259" key="12">
    <source>
        <dbReference type="Pfam" id="PF12019"/>
    </source>
</evidence>
<protein>
    <recommendedName>
        <fullName evidence="2">Type II secretion system protein H</fullName>
    </recommendedName>
    <alternativeName>
        <fullName evidence="10">General secretion pathway protein H</fullName>
    </alternativeName>
</protein>
<evidence type="ECO:0000256" key="7">
    <source>
        <dbReference type="ARBA" id="ARBA00022989"/>
    </source>
</evidence>
<name>A0A1I2D8V6_9GAMM</name>
<evidence type="ECO:0000256" key="5">
    <source>
        <dbReference type="ARBA" id="ARBA00022519"/>
    </source>
</evidence>
<keyword evidence="8 11" id="KW-0472">Membrane</keyword>
<evidence type="ECO:0000256" key="4">
    <source>
        <dbReference type="ARBA" id="ARBA00022481"/>
    </source>
</evidence>
<keyword evidence="3" id="KW-1003">Cell membrane</keyword>
<evidence type="ECO:0000256" key="1">
    <source>
        <dbReference type="ARBA" id="ARBA00004377"/>
    </source>
</evidence>
<feature type="domain" description="General secretion pathway GspH" evidence="12">
    <location>
        <begin position="48"/>
        <end position="158"/>
    </location>
</feature>
<dbReference type="GO" id="GO:0005886">
    <property type="term" value="C:plasma membrane"/>
    <property type="evidence" value="ECO:0007669"/>
    <property type="project" value="UniProtKB-SubCell"/>
</dbReference>
<dbReference type="STRING" id="500610.SAMN02799615_01598"/>
<keyword evidence="7 11" id="KW-1133">Transmembrane helix</keyword>
<sequence length="195" mass="20336">MVIAMKQRGGRGFSLVELMMTLAVMAVLLVVAVPSLRDAVRRHKVTAAANALLADLAYARSEAILGGIVVSVCTSSRDRKKCDQTNAYEPGWLVHLGLAGTDGAIPAMRTRGLPLRFGPPRDGVAIQGLDRSLSFDAMGQLHASIKKPPKFTVCFRSSASGPGTSTAAVPGVEFTVNASGRVTTRGLGAGEACLS</sequence>
<keyword evidence="14" id="KW-1185">Reference proteome</keyword>
<accession>A0A1I2D8V6</accession>
<comment type="subcellular location">
    <subcellularLocation>
        <location evidence="1">Cell inner membrane</location>
        <topology evidence="1">Single-pass membrane protein</topology>
    </subcellularLocation>
</comment>
<evidence type="ECO:0000256" key="2">
    <source>
        <dbReference type="ARBA" id="ARBA00021549"/>
    </source>
</evidence>